<keyword evidence="4 8" id="KW-0812">Transmembrane</keyword>
<evidence type="ECO:0000313" key="9">
    <source>
        <dbReference type="EMBL" id="EHJ92790.1"/>
    </source>
</evidence>
<organism evidence="9 10">
    <name type="scientific">Vreelandella boliviensis LC1</name>
    <dbReference type="NCBI Taxonomy" id="1072583"/>
    <lineage>
        <taxon>Bacteria</taxon>
        <taxon>Pseudomonadati</taxon>
        <taxon>Pseudomonadota</taxon>
        <taxon>Gammaproteobacteria</taxon>
        <taxon>Oceanospirillales</taxon>
        <taxon>Halomonadaceae</taxon>
        <taxon>Vreelandella</taxon>
    </lineage>
</organism>
<dbReference type="Proteomes" id="UP000005756">
    <property type="component" value="Unassembled WGS sequence"/>
</dbReference>
<reference evidence="9 10" key="1">
    <citation type="submission" date="2011-10" db="EMBL/GenBank/DDBJ databases">
        <authorList>
            <person name="Quillaguamn J."/>
            <person name="Guzmn D."/>
            <person name="Balderrama-Subieta A."/>
            <person name="Cardona-Ortuo C."/>
            <person name="Guevara-Martnez M."/>
            <person name="Callisaya-Quispe N."/>
        </authorList>
    </citation>
    <scope>NUCLEOTIDE SEQUENCE [LARGE SCALE GENOMIC DNA]</scope>
    <source>
        <strain evidence="9 10">LC1</strain>
    </source>
</reference>
<evidence type="ECO:0000256" key="4">
    <source>
        <dbReference type="ARBA" id="ARBA00022692"/>
    </source>
</evidence>
<dbReference type="Pfam" id="PF02535">
    <property type="entry name" value="Zip"/>
    <property type="match status" value="1"/>
</dbReference>
<gene>
    <name evidence="9" type="ORF">KUC_2748</name>
</gene>
<sequence length="275" mass="28740">MAFSLMPFCLPIEFMLSMENTLLLGFLGSLIAGLLTAVGALPVLLGKTPSRGFRDLALGFAAGVMLAASFFSLIIPALDAAEIYYAGGPVPAAIVCAAILLGMGAIALLNEHLPHEHFAQGREGPEAASLRRVWLFVFAITIHNLPEGMAVGVGFGANGLEGGMPLAIGIGLQNMPEGLAVAVALMGEGYSKWRSWSIAALTGLIEPIGGLFGASIVSVSQILLPWGLAFAAGAMLYVISHEIIPETHRCGHQKKATFGLAMGLVIMLFLDVWLG</sequence>
<proteinExistence type="inferred from homology"/>
<evidence type="ECO:0000256" key="7">
    <source>
        <dbReference type="ARBA" id="ARBA00023136"/>
    </source>
</evidence>
<feature type="transmembrane region" description="Helical" evidence="8">
    <location>
        <begin position="20"/>
        <end position="44"/>
    </location>
</feature>
<feature type="transmembrane region" description="Helical" evidence="8">
    <location>
        <begin position="198"/>
        <end position="217"/>
    </location>
</feature>
<accession>A0A7U9GHB5</accession>
<comment type="similarity">
    <text evidence="2">Belongs to the ZIP transporter (TC 2.A.5) family.</text>
</comment>
<evidence type="ECO:0000256" key="1">
    <source>
        <dbReference type="ARBA" id="ARBA00004651"/>
    </source>
</evidence>
<keyword evidence="3" id="KW-1003">Cell membrane</keyword>
<evidence type="ECO:0000313" key="10">
    <source>
        <dbReference type="Proteomes" id="UP000005756"/>
    </source>
</evidence>
<dbReference type="PANTHER" id="PTHR11040:SF211">
    <property type="entry name" value="ZINC TRANSPORTER ZIP11"/>
    <property type="match status" value="1"/>
</dbReference>
<dbReference type="InterPro" id="IPR003689">
    <property type="entry name" value="ZIP"/>
</dbReference>
<evidence type="ECO:0000256" key="2">
    <source>
        <dbReference type="ARBA" id="ARBA00006939"/>
    </source>
</evidence>
<dbReference type="AlphaFoldDB" id="A0A7U9GHB5"/>
<keyword evidence="7 8" id="KW-0472">Membrane</keyword>
<feature type="transmembrane region" description="Helical" evidence="8">
    <location>
        <begin position="256"/>
        <end position="274"/>
    </location>
</feature>
<evidence type="ECO:0000256" key="6">
    <source>
        <dbReference type="ARBA" id="ARBA00022989"/>
    </source>
</evidence>
<feature type="transmembrane region" description="Helical" evidence="8">
    <location>
        <begin position="56"/>
        <end position="78"/>
    </location>
</feature>
<keyword evidence="5" id="KW-0862">Zinc</keyword>
<evidence type="ECO:0000256" key="8">
    <source>
        <dbReference type="SAM" id="Phobius"/>
    </source>
</evidence>
<evidence type="ECO:0000256" key="3">
    <source>
        <dbReference type="ARBA" id="ARBA00022475"/>
    </source>
</evidence>
<protein>
    <submittedName>
        <fullName evidence="9">Protein gufA</fullName>
    </submittedName>
</protein>
<dbReference type="GO" id="GO:0005886">
    <property type="term" value="C:plasma membrane"/>
    <property type="evidence" value="ECO:0007669"/>
    <property type="project" value="UniProtKB-SubCell"/>
</dbReference>
<comment type="subcellular location">
    <subcellularLocation>
        <location evidence="1">Cell membrane</location>
        <topology evidence="1">Multi-pass membrane protein</topology>
    </subcellularLocation>
</comment>
<dbReference type="EMBL" id="JH393258">
    <property type="protein sequence ID" value="EHJ92790.1"/>
    <property type="molecule type" value="Genomic_DNA"/>
</dbReference>
<dbReference type="GO" id="GO:0005385">
    <property type="term" value="F:zinc ion transmembrane transporter activity"/>
    <property type="evidence" value="ECO:0007669"/>
    <property type="project" value="TreeGrafter"/>
</dbReference>
<name>A0A7U9GHB5_9GAMM</name>
<dbReference type="PANTHER" id="PTHR11040">
    <property type="entry name" value="ZINC/IRON TRANSPORTER"/>
    <property type="match status" value="1"/>
</dbReference>
<feature type="transmembrane region" description="Helical" evidence="8">
    <location>
        <begin position="223"/>
        <end position="244"/>
    </location>
</feature>
<keyword evidence="6 8" id="KW-1133">Transmembrane helix</keyword>
<feature type="transmembrane region" description="Helical" evidence="8">
    <location>
        <begin position="90"/>
        <end position="109"/>
    </location>
</feature>
<evidence type="ECO:0000256" key="5">
    <source>
        <dbReference type="ARBA" id="ARBA00022833"/>
    </source>
</evidence>